<dbReference type="AlphaFoldDB" id="Q2GG17"/>
<evidence type="ECO:0000313" key="2">
    <source>
        <dbReference type="EMBL" id="ABD44719.1"/>
    </source>
</evidence>
<dbReference type="RefSeq" id="WP_011452828.1">
    <property type="nucleotide sequence ID" value="NC_007799.1"/>
</dbReference>
<dbReference type="InterPro" id="IPR038726">
    <property type="entry name" value="PDDEXK_AddAB-type"/>
</dbReference>
<reference evidence="2 3" key="1">
    <citation type="journal article" date="2006" name="PLoS Genet.">
        <title>Comparative genomics of emerging human ehrlichiosis agents.</title>
        <authorList>
            <person name="Dunning Hotopp J.C."/>
            <person name="Lin M."/>
            <person name="Madupu R."/>
            <person name="Crabtree J."/>
            <person name="Angiuoli S.V."/>
            <person name="Eisen J.A."/>
            <person name="Seshadri R."/>
            <person name="Ren Q."/>
            <person name="Wu M."/>
            <person name="Utterback T.R."/>
            <person name="Smith S."/>
            <person name="Lewis M."/>
            <person name="Khouri H."/>
            <person name="Zhang C."/>
            <person name="Niu H."/>
            <person name="Lin Q."/>
            <person name="Ohashi N."/>
            <person name="Zhi N."/>
            <person name="Nelson W."/>
            <person name="Brinkac L.M."/>
            <person name="Dodson R.J."/>
            <person name="Rosovitz M.J."/>
            <person name="Sundaram J."/>
            <person name="Daugherty S.C."/>
            <person name="Davidsen T."/>
            <person name="Durkin A.S."/>
            <person name="Gwinn M."/>
            <person name="Haft D.H."/>
            <person name="Selengut J.D."/>
            <person name="Sullivan S.A."/>
            <person name="Zafar N."/>
            <person name="Zhou L."/>
            <person name="Benahmed F."/>
            <person name="Forberger H."/>
            <person name="Halpin R."/>
            <person name="Mulligan S."/>
            <person name="Robinson J."/>
            <person name="White O."/>
            <person name="Rikihisa Y."/>
            <person name="Tettelin H."/>
        </authorList>
    </citation>
    <scope>NUCLEOTIDE SEQUENCE [LARGE SCALE GENOMIC DNA]</scope>
    <source>
        <strain evidence="3">ATCC CRL-10679 / Arkansas</strain>
    </source>
</reference>
<feature type="domain" description="PD-(D/E)XK endonuclease-like" evidence="1">
    <location>
        <begin position="664"/>
        <end position="857"/>
    </location>
</feature>
<organism evidence="2 3">
    <name type="scientific">Ehrlichia chaffeensis (strain ATCC CRL-10679 / Arkansas)</name>
    <dbReference type="NCBI Taxonomy" id="205920"/>
    <lineage>
        <taxon>Bacteria</taxon>
        <taxon>Pseudomonadati</taxon>
        <taxon>Pseudomonadota</taxon>
        <taxon>Alphaproteobacteria</taxon>
        <taxon>Rickettsiales</taxon>
        <taxon>Anaplasmataceae</taxon>
        <taxon>Ehrlichia</taxon>
    </lineage>
</organism>
<dbReference type="InterPro" id="IPR011604">
    <property type="entry name" value="PDDEXK-like_dom_sf"/>
</dbReference>
<dbReference type="HOGENOM" id="CLU_310724_0_0_5"/>
<accession>Q2GG17</accession>
<dbReference type="Pfam" id="PF12705">
    <property type="entry name" value="PDDEXK_1"/>
    <property type="match status" value="1"/>
</dbReference>
<dbReference type="eggNOG" id="COG3893">
    <property type="taxonomic scope" value="Bacteria"/>
</dbReference>
<sequence>MGKIFSVYCPESFLAVVAKFAFDIFNDNSGNSSSVIIIVPNQEDVKLLYGQLKLYFHATVLAQVKVMSLSDIDQDLLANEHSFVRIMTPIRKLLLLMEFIKLWNSENGDNYPLSLGYELSSLLNEMHVHCIPISNLECLFDYDLPAHCQKAARFLSELSKKWKEVLNKDEVLDILEHRSLYIGNLIKYLQDEVLNCTVIFAGMVFDNFFVNFIQELYKLPNSRIIFPYVDISIDEKDWQLLEECHYQYYVKSLLDILKVNRNDIVFLGEPNHSVFVSSVFNFNLFLEKYHQHEIQNYSDYSRVKLITCISDEEEAQVVSMLIKENVNSSPIVFTNNLLLTKRINSIVNAERLLDKPNVGYLILSFILHTLEVVMSKWNPIPLLSLLKHPFVTLGYVKEDYDALISSFELKVIRSYSGYDFFSMENNVKEKVPDLLPFWEKITSVILPLVKVKHDVISSIVKAHIVCIQNLLEGNLVIDSNGYSKIQEFFDDLQNSCNGIKVYGMDVYYEILTSVLYSSFSLENYKLSTVNLFKRGIVIFAGFNEINYGVNSCGTLLNRWIRTKLGLPSIQREKGYFAYLLHSFFYADKIYITQSLKSFGKINEESIWIRRLGILAKLYDIENLKCEIYSKISDRFSCDDTKSLAYLRPQPNPDINNRVIAFNVLSTTSLETLVKNPYVFYLSNILNILPCKSINEKFSMRDFGIVVHNVLHKYLLCNNNQHRYEDLVEIAASELLDKYKDFPQVETILWPKFQKIAEQFFEINLERAHYVDEIITERFFSWEINSNIEVISRCDRVECLKDGSVIIIDYKTGAIPSQSDINYGVALQMIIQALTVKQSLKKEISGLMYWKISSEDMRIVPIDNYTELIKKLEVALKQLILDYVEFMKPFTASCDMSKYADYDLITRVKEWGYFI</sequence>
<dbReference type="EMBL" id="CP000236">
    <property type="protein sequence ID" value="ABD44719.1"/>
    <property type="molecule type" value="Genomic_DNA"/>
</dbReference>
<dbReference type="KEGG" id="ech:ECH_0820"/>
<gene>
    <name evidence="2" type="ordered locus">ECH_0820</name>
</gene>
<protein>
    <recommendedName>
        <fullName evidence="1">PD-(D/E)XK endonuclease-like domain-containing protein</fullName>
    </recommendedName>
</protein>
<dbReference type="OrthoDB" id="9780606at2"/>
<evidence type="ECO:0000259" key="1">
    <source>
        <dbReference type="Pfam" id="PF12705"/>
    </source>
</evidence>
<proteinExistence type="predicted"/>
<dbReference type="Gene3D" id="3.90.320.10">
    <property type="match status" value="1"/>
</dbReference>
<dbReference type="STRING" id="205920.ECH_0820"/>
<name>Q2GG17_EHRCR</name>
<keyword evidence="3" id="KW-1185">Reference proteome</keyword>
<dbReference type="eggNOG" id="COG2887">
    <property type="taxonomic scope" value="Bacteria"/>
</dbReference>
<dbReference type="Proteomes" id="UP000008320">
    <property type="component" value="Chromosome"/>
</dbReference>
<evidence type="ECO:0000313" key="3">
    <source>
        <dbReference type="Proteomes" id="UP000008320"/>
    </source>
</evidence>